<keyword evidence="2" id="KW-1185">Reference proteome</keyword>
<dbReference type="EMBL" id="ACHR03000011">
    <property type="protein sequence ID" value="KAE8637543.1"/>
    <property type="molecule type" value="Genomic_DNA"/>
</dbReference>
<accession>A0ACB6HCC3</accession>
<organism evidence="1 2">
    <name type="scientific">Cucumis sativus</name>
    <name type="common">Cucumber</name>
    <dbReference type="NCBI Taxonomy" id="3659"/>
    <lineage>
        <taxon>Eukaryota</taxon>
        <taxon>Viridiplantae</taxon>
        <taxon>Streptophyta</taxon>
        <taxon>Embryophyta</taxon>
        <taxon>Tracheophyta</taxon>
        <taxon>Spermatophyta</taxon>
        <taxon>Magnoliopsida</taxon>
        <taxon>eudicotyledons</taxon>
        <taxon>Gunneridae</taxon>
        <taxon>Pentapetalae</taxon>
        <taxon>rosids</taxon>
        <taxon>fabids</taxon>
        <taxon>Cucurbitales</taxon>
        <taxon>Cucurbitaceae</taxon>
        <taxon>Benincaseae</taxon>
        <taxon>Cucumis</taxon>
    </lineage>
</organism>
<reference evidence="1 2" key="4">
    <citation type="journal article" date="2011" name="BMC Genomics">
        <title>RNA-Seq improves annotation of protein-coding genes in the cucumber genome.</title>
        <authorList>
            <person name="Li Z."/>
            <person name="Zhang Z."/>
            <person name="Yan P."/>
            <person name="Huang S."/>
            <person name="Fei Z."/>
            <person name="Lin K."/>
        </authorList>
    </citation>
    <scope>NUCLEOTIDE SEQUENCE [LARGE SCALE GENOMIC DNA]</scope>
    <source>
        <strain evidence="2">cv. 9930</strain>
        <tissue evidence="1">Leaf</tissue>
    </source>
</reference>
<comment type="caution">
    <text evidence="1">The sequence shown here is derived from an EMBL/GenBank/DDBJ whole genome shotgun (WGS) entry which is preliminary data.</text>
</comment>
<sequence length="208" mass="22624">ASSKQPHPSTSTRLPALTPHPTLGEKPTFRPNPSTKQEAIERHLVSSRTSNPKRHPQQSASIIQASPSKQINSTSRSHSPPDVGPSIPTKATSVKQEAIASHLASSRTSKPKQRPQQSASIIQASPSKHINSTSRSRSPPDVWGKTDIPTKPFHQARSNRKTSRILENEQAQTTPTTKCKHHPSKPVQAHQLDIPLSLPPEVGAQHSD</sequence>
<feature type="non-terminal residue" evidence="1">
    <location>
        <position position="1"/>
    </location>
</feature>
<evidence type="ECO:0000313" key="2">
    <source>
        <dbReference type="Proteomes" id="UP000029981"/>
    </source>
</evidence>
<protein>
    <submittedName>
        <fullName evidence="1">Uncharacterized protein</fullName>
    </submittedName>
</protein>
<dbReference type="Proteomes" id="UP000029981">
    <property type="component" value="Unassembled WGS sequence"/>
</dbReference>
<reference evidence="1 2" key="1">
    <citation type="journal article" date="2009" name="Nat. Genet.">
        <title>The genome of the cucumber, Cucumis sativus L.</title>
        <authorList>
            <person name="Huang S."/>
            <person name="Li R."/>
            <person name="Zhang Z."/>
            <person name="Li L."/>
            <person name="Gu X."/>
            <person name="Fan W."/>
            <person name="Lucas W.J."/>
            <person name="Wang X."/>
            <person name="Xie B."/>
            <person name="Ni P."/>
            <person name="Ren Y."/>
            <person name="Zhu H."/>
            <person name="Li J."/>
            <person name="Lin K."/>
            <person name="Jin W."/>
            <person name="Fei Z."/>
            <person name="Li G."/>
            <person name="Staub J."/>
            <person name="Kilian A."/>
            <person name="van der Vossen E.A."/>
            <person name="Wu Y."/>
            <person name="Guo J."/>
            <person name="He J."/>
            <person name="Jia Z."/>
            <person name="Ren Y."/>
            <person name="Tian G."/>
            <person name="Lu Y."/>
            <person name="Ruan J."/>
            <person name="Qian W."/>
            <person name="Wang M."/>
            <person name="Huang Q."/>
            <person name="Li B."/>
            <person name="Xuan Z."/>
            <person name="Cao J."/>
            <person name="Asan"/>
            <person name="Wu Z."/>
            <person name="Zhang J."/>
            <person name="Cai Q."/>
            <person name="Bai Y."/>
            <person name="Zhao B."/>
            <person name="Han Y."/>
            <person name="Li Y."/>
            <person name="Li X."/>
            <person name="Wang S."/>
            <person name="Shi Q."/>
            <person name="Liu S."/>
            <person name="Cho W.K."/>
            <person name="Kim J.Y."/>
            <person name="Xu Y."/>
            <person name="Heller-Uszynska K."/>
            <person name="Miao H."/>
            <person name="Cheng Z."/>
            <person name="Zhang S."/>
            <person name="Wu J."/>
            <person name="Yang Y."/>
            <person name="Kang H."/>
            <person name="Li M."/>
            <person name="Liang H."/>
            <person name="Ren X."/>
            <person name="Shi Z."/>
            <person name="Wen M."/>
            <person name="Jian M."/>
            <person name="Yang H."/>
            <person name="Zhang G."/>
            <person name="Yang Z."/>
            <person name="Chen R."/>
            <person name="Liu S."/>
            <person name="Li J."/>
            <person name="Ma L."/>
            <person name="Liu H."/>
            <person name="Zhou Y."/>
            <person name="Zhao J."/>
            <person name="Fang X."/>
            <person name="Li G."/>
            <person name="Fang L."/>
            <person name="Li Y."/>
            <person name="Liu D."/>
            <person name="Zheng H."/>
            <person name="Zhang Y."/>
            <person name="Qin N."/>
            <person name="Li Z."/>
            <person name="Yang G."/>
            <person name="Yang S."/>
            <person name="Bolund L."/>
            <person name="Kristiansen K."/>
            <person name="Zheng H."/>
            <person name="Li S."/>
            <person name="Zhang X."/>
            <person name="Yang H."/>
            <person name="Wang J."/>
            <person name="Sun R."/>
            <person name="Zhang B."/>
            <person name="Jiang S."/>
            <person name="Wang J."/>
            <person name="Du Y."/>
            <person name="Li S."/>
        </authorList>
    </citation>
    <scope>NUCLEOTIDE SEQUENCE [LARGE SCALE GENOMIC DNA]</scope>
    <source>
        <strain evidence="2">cv. 9930</strain>
        <tissue evidence="1">Leaf</tissue>
    </source>
</reference>
<evidence type="ECO:0000313" key="1">
    <source>
        <dbReference type="EMBL" id="KAE8637543.1"/>
    </source>
</evidence>
<reference evidence="1 2" key="5">
    <citation type="journal article" date="2019" name="Gigascience">
        <title>A chromosome-scale genome assembly of cucumber (Cucumis sativus L.).</title>
        <authorList>
            <person name="Li Q."/>
            <person name="Li H."/>
            <person name="Huang W."/>
            <person name="Xu Y."/>
            <person name="Zhou Q."/>
            <person name="Wang S."/>
            <person name="Ruan J."/>
            <person name="Huang S."/>
            <person name="Zhang Z."/>
        </authorList>
    </citation>
    <scope>NUCLEOTIDE SEQUENCE [LARGE SCALE GENOMIC DNA]</scope>
    <source>
        <strain evidence="2">cv. 9930</strain>
        <tissue evidence="1">Leaf</tissue>
    </source>
</reference>
<gene>
    <name evidence="1" type="ORF">Csa_017399</name>
</gene>
<reference evidence="1 2" key="2">
    <citation type="journal article" date="2009" name="PLoS ONE">
        <title>An integrated genetic and cytogenetic map of the cucumber genome.</title>
        <authorList>
            <person name="Ren Y."/>
            <person name="Zhang Z."/>
            <person name="Liu J."/>
            <person name="Staub J.E."/>
            <person name="Han Y."/>
            <person name="Cheng Z."/>
            <person name="Li X."/>
            <person name="Lu J."/>
            <person name="Miao H."/>
            <person name="Kang H."/>
            <person name="Xie B."/>
            <person name="Gu X."/>
            <person name="Wang X."/>
            <person name="Du Y."/>
            <person name="Jin W."/>
            <person name="Huang S."/>
        </authorList>
    </citation>
    <scope>NUCLEOTIDE SEQUENCE [LARGE SCALE GENOMIC DNA]</scope>
    <source>
        <strain evidence="2">cv. 9930</strain>
        <tissue evidence="1">Leaf</tissue>
    </source>
</reference>
<proteinExistence type="predicted"/>
<reference evidence="1 2" key="3">
    <citation type="journal article" date="2010" name="BMC Genomics">
        <title>Transcriptome sequencing and comparative analysis of cucumber flowers with different sex types.</title>
        <authorList>
            <person name="Guo S."/>
            <person name="Zheng Y."/>
            <person name="Joung J.G."/>
            <person name="Liu S."/>
            <person name="Zhang Z."/>
            <person name="Crasta O.R."/>
            <person name="Sobral B.W."/>
            <person name="Xu Y."/>
            <person name="Huang S."/>
            <person name="Fei Z."/>
        </authorList>
    </citation>
    <scope>NUCLEOTIDE SEQUENCE [LARGE SCALE GENOMIC DNA]</scope>
    <source>
        <strain evidence="2">cv. 9930</strain>
        <tissue evidence="1">Leaf</tissue>
    </source>
</reference>
<name>A0ACB6HCC3_CUCSA</name>